<dbReference type="InterPro" id="IPR035418">
    <property type="entry name" value="AraC-bd_2"/>
</dbReference>
<keyword evidence="8" id="KW-1185">Reference proteome</keyword>
<keyword evidence="3 7" id="KW-0238">DNA-binding</keyword>
<name>A0A1I5Y6T6_9GAMM</name>
<comment type="subcellular location">
    <subcellularLocation>
        <location evidence="1">Cytoplasm</location>
    </subcellularLocation>
</comment>
<evidence type="ECO:0000256" key="5">
    <source>
        <dbReference type="ARBA" id="ARBA00037345"/>
    </source>
</evidence>
<evidence type="ECO:0000256" key="1">
    <source>
        <dbReference type="ARBA" id="ARBA00004496"/>
    </source>
</evidence>
<protein>
    <submittedName>
        <fullName evidence="7">AraC-type DNA-binding protein</fullName>
    </submittedName>
</protein>
<comment type="function">
    <text evidence="5">Regulatory protein of the TOL plasmid xyl operons. XylS activates the xylXYZLTEGFJQKIH operon required for the degradation of toluene, m-xylene and p-xylene.</text>
</comment>
<evidence type="ECO:0000313" key="8">
    <source>
        <dbReference type="Proteomes" id="UP000243084"/>
    </source>
</evidence>
<dbReference type="PANTHER" id="PTHR46796:SF12">
    <property type="entry name" value="HTH-TYPE DNA-BINDING TRANSCRIPTIONAL ACTIVATOR EUTR"/>
    <property type="match status" value="1"/>
</dbReference>
<dbReference type="GO" id="GO:0005737">
    <property type="term" value="C:cytoplasm"/>
    <property type="evidence" value="ECO:0007669"/>
    <property type="project" value="UniProtKB-SubCell"/>
</dbReference>
<organism evidence="7 8">
    <name type="scientific">Geopseudomonas sagittaria</name>
    <dbReference type="NCBI Taxonomy" id="1135990"/>
    <lineage>
        <taxon>Bacteria</taxon>
        <taxon>Pseudomonadati</taxon>
        <taxon>Pseudomonadota</taxon>
        <taxon>Gammaproteobacteria</taxon>
        <taxon>Pseudomonadales</taxon>
        <taxon>Pseudomonadaceae</taxon>
        <taxon>Geopseudomonas</taxon>
    </lineage>
</organism>
<keyword evidence="2" id="KW-0805">Transcription regulation</keyword>
<dbReference type="InterPro" id="IPR050204">
    <property type="entry name" value="AraC_XylS_family_regulators"/>
</dbReference>
<dbReference type="PROSITE" id="PS00041">
    <property type="entry name" value="HTH_ARAC_FAMILY_1"/>
    <property type="match status" value="1"/>
</dbReference>
<evidence type="ECO:0000256" key="4">
    <source>
        <dbReference type="ARBA" id="ARBA00023163"/>
    </source>
</evidence>
<dbReference type="GO" id="GO:0009893">
    <property type="term" value="P:positive regulation of metabolic process"/>
    <property type="evidence" value="ECO:0007669"/>
    <property type="project" value="UniProtKB-ARBA"/>
</dbReference>
<sequence length="354" mass="40440">MPVMNNDHAPYNNKIEAERNMQSLAFSTATPPDAVLAKFEVCHTQDLEEARRWGERIFCENRLRNQDRQAPVDTRIYYRRLGGISVGRMSYGSDITIDPGVLDTFSLVMMPIRGQEVIEFGSRQICSTPSQASVLNAHLPCRIHHRKDTEKLIMRVDRSLLERICQQHLGRTLSKPVEFKPDMPLDTAQGQRWMRMVGWIYDNLSHDEGSLPPLLAAQFEQAMVTALLTCQPNNYSGELCADEAQSIAPSFVKRVERYIEEHAHEPISIVEMAEHVGVSSRSLFAGFRRFRNTSPMLYLKEVRLRRVHEELQQSSAGSTTVTAVAFRWGFSHLGHFTTDYKRRFGESPSETLAR</sequence>
<dbReference type="GO" id="GO:0003700">
    <property type="term" value="F:DNA-binding transcription factor activity"/>
    <property type="evidence" value="ECO:0007669"/>
    <property type="project" value="InterPro"/>
</dbReference>
<dbReference type="Proteomes" id="UP000243084">
    <property type="component" value="Unassembled WGS sequence"/>
</dbReference>
<proteinExistence type="predicted"/>
<keyword evidence="4" id="KW-0804">Transcription</keyword>
<dbReference type="GO" id="GO:0043565">
    <property type="term" value="F:sequence-specific DNA binding"/>
    <property type="evidence" value="ECO:0007669"/>
    <property type="project" value="InterPro"/>
</dbReference>
<dbReference type="InterPro" id="IPR018062">
    <property type="entry name" value="HTH_AraC-typ_CS"/>
</dbReference>
<dbReference type="Gene3D" id="1.10.10.60">
    <property type="entry name" value="Homeodomain-like"/>
    <property type="match status" value="1"/>
</dbReference>
<evidence type="ECO:0000313" key="7">
    <source>
        <dbReference type="EMBL" id="SFQ39926.1"/>
    </source>
</evidence>
<dbReference type="EMBL" id="FOXM01000019">
    <property type="protein sequence ID" value="SFQ39926.1"/>
    <property type="molecule type" value="Genomic_DNA"/>
</dbReference>
<accession>A0A1I5Y6T6</accession>
<dbReference type="PANTHER" id="PTHR46796">
    <property type="entry name" value="HTH-TYPE TRANSCRIPTIONAL ACTIVATOR RHAS-RELATED"/>
    <property type="match status" value="1"/>
</dbReference>
<feature type="domain" description="HTH araC/xylS-type" evidence="6">
    <location>
        <begin position="253"/>
        <end position="354"/>
    </location>
</feature>
<dbReference type="Pfam" id="PF14525">
    <property type="entry name" value="AraC_binding_2"/>
    <property type="match status" value="1"/>
</dbReference>
<dbReference type="InterPro" id="IPR009057">
    <property type="entry name" value="Homeodomain-like_sf"/>
</dbReference>
<dbReference type="PROSITE" id="PS01124">
    <property type="entry name" value="HTH_ARAC_FAMILY_2"/>
    <property type="match status" value="1"/>
</dbReference>
<dbReference type="AlphaFoldDB" id="A0A1I5Y6T6"/>
<evidence type="ECO:0000256" key="3">
    <source>
        <dbReference type="ARBA" id="ARBA00023125"/>
    </source>
</evidence>
<evidence type="ECO:0000259" key="6">
    <source>
        <dbReference type="PROSITE" id="PS01124"/>
    </source>
</evidence>
<reference evidence="8" key="1">
    <citation type="submission" date="2016-10" db="EMBL/GenBank/DDBJ databases">
        <authorList>
            <person name="Varghese N."/>
            <person name="Submissions S."/>
        </authorList>
    </citation>
    <scope>NUCLEOTIDE SEQUENCE [LARGE SCALE GENOMIC DNA]</scope>
    <source>
        <strain evidence="8">JCM 18195</strain>
    </source>
</reference>
<dbReference type="SMART" id="SM00342">
    <property type="entry name" value="HTH_ARAC"/>
    <property type="match status" value="1"/>
</dbReference>
<evidence type="ECO:0000256" key="2">
    <source>
        <dbReference type="ARBA" id="ARBA00023015"/>
    </source>
</evidence>
<dbReference type="SUPFAM" id="SSF46689">
    <property type="entry name" value="Homeodomain-like"/>
    <property type="match status" value="2"/>
</dbReference>
<gene>
    <name evidence="7" type="ORF">SAMN05216229_11951</name>
</gene>
<dbReference type="InterPro" id="IPR018060">
    <property type="entry name" value="HTH_AraC"/>
</dbReference>
<dbReference type="Pfam" id="PF12833">
    <property type="entry name" value="HTH_18"/>
    <property type="match status" value="1"/>
</dbReference>